<accession>A0A0S6U9Q0</accession>
<name>A0A0S6U9Q0_NEOTH</name>
<dbReference type="Proteomes" id="UP000063718">
    <property type="component" value="Unassembled WGS sequence"/>
</dbReference>
<dbReference type="Gene3D" id="3.30.70.20">
    <property type="match status" value="1"/>
</dbReference>
<dbReference type="AlphaFoldDB" id="A0A0S6U9Q0"/>
<dbReference type="InterPro" id="IPR017896">
    <property type="entry name" value="4Fe4S_Fe-S-bd"/>
</dbReference>
<evidence type="ECO:0000313" key="5">
    <source>
        <dbReference type="EMBL" id="GAF25167.1"/>
    </source>
</evidence>
<dbReference type="GO" id="GO:0046872">
    <property type="term" value="F:metal ion binding"/>
    <property type="evidence" value="ECO:0007669"/>
    <property type="project" value="UniProtKB-KW"/>
</dbReference>
<feature type="domain" description="4Fe-4S ferredoxin-type" evidence="4">
    <location>
        <begin position="1"/>
        <end position="29"/>
    </location>
</feature>
<gene>
    <name evidence="5" type="ORF">MTY_0497</name>
</gene>
<protein>
    <submittedName>
        <fullName evidence="5">Ferredoxin</fullName>
    </submittedName>
</protein>
<dbReference type="Pfam" id="PF12838">
    <property type="entry name" value="Fer4_7"/>
    <property type="match status" value="1"/>
</dbReference>
<dbReference type="PROSITE" id="PS00198">
    <property type="entry name" value="4FE4S_FER_1"/>
    <property type="match status" value="1"/>
</dbReference>
<evidence type="ECO:0000256" key="3">
    <source>
        <dbReference type="ARBA" id="ARBA00023014"/>
    </source>
</evidence>
<evidence type="ECO:0000256" key="2">
    <source>
        <dbReference type="ARBA" id="ARBA00023004"/>
    </source>
</evidence>
<reference evidence="5" key="1">
    <citation type="journal article" date="2014" name="Gene">
        <title>Genome-guided analysis of transformation efficiency and carbon dioxide assimilation by Moorella thermoacetica Y72.</title>
        <authorList>
            <person name="Tsukahara K."/>
            <person name="Kita A."/>
            <person name="Nakashimada Y."/>
            <person name="Hoshino T."/>
            <person name="Murakami K."/>
        </authorList>
    </citation>
    <scope>NUCLEOTIDE SEQUENCE [LARGE SCALE GENOMIC DNA]</scope>
    <source>
        <strain evidence="5">Y72</strain>
    </source>
</reference>
<evidence type="ECO:0000259" key="4">
    <source>
        <dbReference type="PROSITE" id="PS51379"/>
    </source>
</evidence>
<keyword evidence="3" id="KW-0411">Iron-sulfur</keyword>
<dbReference type="SUPFAM" id="SSF54862">
    <property type="entry name" value="4Fe-4S ferredoxins"/>
    <property type="match status" value="1"/>
</dbReference>
<dbReference type="RefSeq" id="WP_011393481.1">
    <property type="nucleotide sequence ID" value="NZ_DF238840.1"/>
</dbReference>
<dbReference type="PROSITE" id="PS51379">
    <property type="entry name" value="4FE4S_FER_2"/>
    <property type="match status" value="2"/>
</dbReference>
<proteinExistence type="predicted"/>
<keyword evidence="2" id="KW-0408">Iron</keyword>
<feature type="domain" description="4Fe-4S ferredoxin-type" evidence="4">
    <location>
        <begin position="37"/>
        <end position="66"/>
    </location>
</feature>
<dbReference type="GeneID" id="45618027"/>
<dbReference type="InterPro" id="IPR017900">
    <property type="entry name" value="4Fe4S_Fe_S_CS"/>
</dbReference>
<keyword evidence="1" id="KW-0479">Metal-binding</keyword>
<evidence type="ECO:0000256" key="1">
    <source>
        <dbReference type="ARBA" id="ARBA00022723"/>
    </source>
</evidence>
<sequence>MVEVDPRACKECGYCTVVCSRDVFAPAAYFNERGYKPMQAVYPERCTGCRQCFYICPDFAISIDEPDKGLGV</sequence>
<organism evidence="5">
    <name type="scientific">Moorella thermoacetica Y72</name>
    <dbReference type="NCBI Taxonomy" id="1325331"/>
    <lineage>
        <taxon>Bacteria</taxon>
        <taxon>Bacillati</taxon>
        <taxon>Bacillota</taxon>
        <taxon>Clostridia</taxon>
        <taxon>Neomoorellales</taxon>
        <taxon>Neomoorellaceae</taxon>
        <taxon>Neomoorella</taxon>
    </lineage>
</organism>
<dbReference type="GO" id="GO:0051536">
    <property type="term" value="F:iron-sulfur cluster binding"/>
    <property type="evidence" value="ECO:0007669"/>
    <property type="project" value="UniProtKB-KW"/>
</dbReference>
<dbReference type="EMBL" id="DF238840">
    <property type="protein sequence ID" value="GAF25167.1"/>
    <property type="molecule type" value="Genomic_DNA"/>
</dbReference>